<evidence type="ECO:0000313" key="3">
    <source>
        <dbReference type="Proteomes" id="UP000697710"/>
    </source>
</evidence>
<accession>A0A956LWD8</accession>
<name>A0A956LWD8_UNCEI</name>
<keyword evidence="2" id="KW-0645">Protease</keyword>
<keyword evidence="1" id="KW-0732">Signal</keyword>
<dbReference type="EMBL" id="JAGQHR010000010">
    <property type="protein sequence ID" value="MCA9726212.1"/>
    <property type="molecule type" value="Genomic_DNA"/>
</dbReference>
<reference evidence="2" key="1">
    <citation type="submission" date="2020-04" db="EMBL/GenBank/DDBJ databases">
        <authorList>
            <person name="Zhang T."/>
        </authorList>
    </citation>
    <scope>NUCLEOTIDE SEQUENCE</scope>
    <source>
        <strain evidence="2">HKST-UBA01</strain>
    </source>
</reference>
<feature type="chain" id="PRO_5036704116" evidence="1">
    <location>
        <begin position="25"/>
        <end position="252"/>
    </location>
</feature>
<evidence type="ECO:0000256" key="1">
    <source>
        <dbReference type="SAM" id="SignalP"/>
    </source>
</evidence>
<dbReference type="GO" id="GO:0004180">
    <property type="term" value="F:carboxypeptidase activity"/>
    <property type="evidence" value="ECO:0007669"/>
    <property type="project" value="UniProtKB-KW"/>
</dbReference>
<dbReference type="Proteomes" id="UP000697710">
    <property type="component" value="Unassembled WGS sequence"/>
</dbReference>
<keyword evidence="2" id="KW-0121">Carboxypeptidase</keyword>
<gene>
    <name evidence="2" type="ORF">KC729_00910</name>
</gene>
<proteinExistence type="predicted"/>
<feature type="signal peptide" evidence="1">
    <location>
        <begin position="1"/>
        <end position="24"/>
    </location>
</feature>
<sequence>MRPRLLCLVSSLWMSLVLPSGTGAATDTDSQDGWGTVIAYVTEDGIPRCFANVVIDGTLWKGLTDETGICTITYLPGGKYTIHCLLMGFGEIRKPVTIIAGQTVQVSFEVQRRGDFHDDRYFEDLENCGPVSHLASKQATSSHGTGPSGLRRSESVLLTIPFEADTIRAIVTKVHDDVAPRWDSTATEIRFEDRRGDVLYRESVYAWDEWSDVLEEEITLSASVLHGDYGEVIELHNDPAPSTVRDPGSSRY</sequence>
<comment type="caution">
    <text evidence="2">The sequence shown here is derived from an EMBL/GenBank/DDBJ whole genome shotgun (WGS) entry which is preliminary data.</text>
</comment>
<organism evidence="2 3">
    <name type="scientific">Eiseniibacteriota bacterium</name>
    <dbReference type="NCBI Taxonomy" id="2212470"/>
    <lineage>
        <taxon>Bacteria</taxon>
        <taxon>Candidatus Eiseniibacteriota</taxon>
    </lineage>
</organism>
<reference evidence="2" key="2">
    <citation type="journal article" date="2021" name="Microbiome">
        <title>Successional dynamics and alternative stable states in a saline activated sludge microbial community over 9 years.</title>
        <authorList>
            <person name="Wang Y."/>
            <person name="Ye J."/>
            <person name="Ju F."/>
            <person name="Liu L."/>
            <person name="Boyd J.A."/>
            <person name="Deng Y."/>
            <person name="Parks D.H."/>
            <person name="Jiang X."/>
            <person name="Yin X."/>
            <person name="Woodcroft B.J."/>
            <person name="Tyson G.W."/>
            <person name="Hugenholtz P."/>
            <person name="Polz M.F."/>
            <person name="Zhang T."/>
        </authorList>
    </citation>
    <scope>NUCLEOTIDE SEQUENCE</scope>
    <source>
        <strain evidence="2">HKST-UBA01</strain>
    </source>
</reference>
<evidence type="ECO:0000313" key="2">
    <source>
        <dbReference type="EMBL" id="MCA9726212.1"/>
    </source>
</evidence>
<dbReference type="AlphaFoldDB" id="A0A956LWD8"/>
<dbReference type="Gene3D" id="2.60.40.1120">
    <property type="entry name" value="Carboxypeptidase-like, regulatory domain"/>
    <property type="match status" value="1"/>
</dbReference>
<protein>
    <submittedName>
        <fullName evidence="2">Carboxypeptidase-like regulatory domain-containing protein</fullName>
    </submittedName>
</protein>
<keyword evidence="2" id="KW-0378">Hydrolase</keyword>
<feature type="non-terminal residue" evidence="2">
    <location>
        <position position="252"/>
    </location>
</feature>
<dbReference type="GO" id="GO:0030246">
    <property type="term" value="F:carbohydrate binding"/>
    <property type="evidence" value="ECO:0007669"/>
    <property type="project" value="InterPro"/>
</dbReference>
<dbReference type="SUPFAM" id="SSF49452">
    <property type="entry name" value="Starch-binding domain-like"/>
    <property type="match status" value="1"/>
</dbReference>
<dbReference type="InterPro" id="IPR013784">
    <property type="entry name" value="Carb-bd-like_fold"/>
</dbReference>